<keyword evidence="1" id="KW-1133">Transmembrane helix</keyword>
<dbReference type="Proteomes" id="UP000178472">
    <property type="component" value="Unassembled WGS sequence"/>
</dbReference>
<evidence type="ECO:0000313" key="3">
    <source>
        <dbReference type="Proteomes" id="UP000178472"/>
    </source>
</evidence>
<keyword evidence="1" id="KW-0472">Membrane</keyword>
<organism evidence="2 3">
    <name type="scientific">Candidatus Lloydbacteria bacterium RIFCSPLOWO2_12_FULL_51_9</name>
    <dbReference type="NCBI Taxonomy" id="1798669"/>
    <lineage>
        <taxon>Bacteria</taxon>
        <taxon>Candidatus Lloydiibacteriota</taxon>
    </lineage>
</organism>
<gene>
    <name evidence="2" type="ORF">A3G11_01240</name>
</gene>
<proteinExistence type="predicted"/>
<dbReference type="EMBL" id="MHLT01000035">
    <property type="protein sequence ID" value="OGZ16382.1"/>
    <property type="molecule type" value="Genomic_DNA"/>
</dbReference>
<accession>A0A1G2DSL3</accession>
<reference evidence="2 3" key="1">
    <citation type="journal article" date="2016" name="Nat. Commun.">
        <title>Thousands of microbial genomes shed light on interconnected biogeochemical processes in an aquifer system.</title>
        <authorList>
            <person name="Anantharaman K."/>
            <person name="Brown C.T."/>
            <person name="Hug L.A."/>
            <person name="Sharon I."/>
            <person name="Castelle C.J."/>
            <person name="Probst A.J."/>
            <person name="Thomas B.C."/>
            <person name="Singh A."/>
            <person name="Wilkins M.J."/>
            <person name="Karaoz U."/>
            <person name="Brodie E.L."/>
            <person name="Williams K.H."/>
            <person name="Hubbard S.S."/>
            <person name="Banfield J.F."/>
        </authorList>
    </citation>
    <scope>NUCLEOTIDE SEQUENCE [LARGE SCALE GENOMIC DNA]</scope>
</reference>
<feature type="transmembrane region" description="Helical" evidence="1">
    <location>
        <begin position="12"/>
        <end position="33"/>
    </location>
</feature>
<keyword evidence="1" id="KW-0812">Transmembrane</keyword>
<dbReference type="AlphaFoldDB" id="A0A1G2DSL3"/>
<name>A0A1G2DSL3_9BACT</name>
<comment type="caution">
    <text evidence="2">The sequence shown here is derived from an EMBL/GenBank/DDBJ whole genome shotgun (WGS) entry which is preliminary data.</text>
</comment>
<sequence>MLRITLKPRIVIAVLVVVSLAILVVIFASPSLLSFDSDPTHSYVPAPLTEEEKEAGVDAKIVRICPVRVYEEMRERYAAGEYDAEEFFTAIKRNCETRNYIVRCPPCDVFVQANIGAEEIILSDNLTESGTAISRGQYEGKDSYFIVQVFAGPKAGMQ</sequence>
<protein>
    <submittedName>
        <fullName evidence="2">Uncharacterized protein</fullName>
    </submittedName>
</protein>
<evidence type="ECO:0000256" key="1">
    <source>
        <dbReference type="SAM" id="Phobius"/>
    </source>
</evidence>
<evidence type="ECO:0000313" key="2">
    <source>
        <dbReference type="EMBL" id="OGZ16382.1"/>
    </source>
</evidence>